<accession>A0ABU7KJD5</accession>
<feature type="transmembrane region" description="Helical" evidence="2">
    <location>
        <begin position="90"/>
        <end position="108"/>
    </location>
</feature>
<gene>
    <name evidence="3" type="ORF">Q8A49_02715</name>
</gene>
<evidence type="ECO:0000256" key="2">
    <source>
        <dbReference type="SAM" id="Phobius"/>
    </source>
</evidence>
<sequence>MTEFGRERPVNTTRLWSGGLATAVVAALVIFAGALVFRGVFDVPVLAPEEAGNLGDASTVAYALMAAVAALLATALMHLLLLSAPKAGTFFGWIVGLATAIAAVAPFSQGSETASQGGTAVINLVTGVVILTLLRSVGRTSTLNRRRPGVPATAQSTQAAQTPGATVSPVGETPPRPREDQEHVVPAHPEEPALKHEGILPSVSQEEYHRTQVRAQDQDAEEEQARMEQIREERARQDPRTL</sequence>
<dbReference type="Pfam" id="PF19545">
    <property type="entry name" value="DUF6069"/>
    <property type="match status" value="1"/>
</dbReference>
<reference evidence="3 4" key="1">
    <citation type="submission" date="2023-07" db="EMBL/GenBank/DDBJ databases">
        <authorList>
            <person name="Girao M."/>
            <person name="Carvalho M.F."/>
        </authorList>
    </citation>
    <scope>NUCLEOTIDE SEQUENCE [LARGE SCALE GENOMIC DNA]</scope>
    <source>
        <strain evidence="3 4">66/93</strain>
    </source>
</reference>
<protein>
    <submittedName>
        <fullName evidence="3">DUF6069 family protein</fullName>
    </submittedName>
</protein>
<dbReference type="InterPro" id="IPR045713">
    <property type="entry name" value="DUF6069"/>
</dbReference>
<keyword evidence="2" id="KW-0472">Membrane</keyword>
<feature type="compositionally biased region" description="Basic and acidic residues" evidence="1">
    <location>
        <begin position="223"/>
        <end position="242"/>
    </location>
</feature>
<keyword evidence="2" id="KW-1133">Transmembrane helix</keyword>
<dbReference type="RefSeq" id="WP_330156680.1">
    <property type="nucleotide sequence ID" value="NZ_BAAAJA010000001.1"/>
</dbReference>
<dbReference type="EMBL" id="JAUUCC010000004">
    <property type="protein sequence ID" value="MEE2049401.1"/>
    <property type="molecule type" value="Genomic_DNA"/>
</dbReference>
<keyword evidence="2" id="KW-0812">Transmembrane</keyword>
<comment type="caution">
    <text evidence="3">The sequence shown here is derived from an EMBL/GenBank/DDBJ whole genome shotgun (WGS) entry which is preliminary data.</text>
</comment>
<feature type="compositionally biased region" description="Low complexity" evidence="1">
    <location>
        <begin position="152"/>
        <end position="166"/>
    </location>
</feature>
<feature type="transmembrane region" description="Helical" evidence="2">
    <location>
        <begin position="61"/>
        <end position="83"/>
    </location>
</feature>
<feature type="transmembrane region" description="Helical" evidence="2">
    <location>
        <begin position="120"/>
        <end position="138"/>
    </location>
</feature>
<evidence type="ECO:0000313" key="4">
    <source>
        <dbReference type="Proteomes" id="UP001348641"/>
    </source>
</evidence>
<proteinExistence type="predicted"/>
<evidence type="ECO:0000313" key="3">
    <source>
        <dbReference type="EMBL" id="MEE2049401.1"/>
    </source>
</evidence>
<feature type="region of interest" description="Disordered" evidence="1">
    <location>
        <begin position="142"/>
        <end position="242"/>
    </location>
</feature>
<evidence type="ECO:0000256" key="1">
    <source>
        <dbReference type="SAM" id="MobiDB-lite"/>
    </source>
</evidence>
<feature type="compositionally biased region" description="Basic and acidic residues" evidence="1">
    <location>
        <begin position="175"/>
        <end position="198"/>
    </location>
</feature>
<organism evidence="3 4">
    <name type="scientific">Nocardiopsis tropica</name>
    <dbReference type="NCBI Taxonomy" id="109330"/>
    <lineage>
        <taxon>Bacteria</taxon>
        <taxon>Bacillati</taxon>
        <taxon>Actinomycetota</taxon>
        <taxon>Actinomycetes</taxon>
        <taxon>Streptosporangiales</taxon>
        <taxon>Nocardiopsidaceae</taxon>
        <taxon>Nocardiopsis</taxon>
    </lineage>
</organism>
<dbReference type="Proteomes" id="UP001348641">
    <property type="component" value="Unassembled WGS sequence"/>
</dbReference>
<name>A0ABU7KJD5_9ACTN</name>
<feature type="transmembrane region" description="Helical" evidence="2">
    <location>
        <begin position="20"/>
        <end position="41"/>
    </location>
</feature>